<dbReference type="SUPFAM" id="SSF51905">
    <property type="entry name" value="FAD/NAD(P)-binding domain"/>
    <property type="match status" value="1"/>
</dbReference>
<dbReference type="STRING" id="395495.Lcho_3228"/>
<sequence length="511" mass="57304">MSNPERHLRDIVIIGGGSAGWMAAAALSSALSQRCRVTLVESDEIGTVGVGEATIPPIRIFNQTLGLDEAEFLKRTQGTFKLGIEFVDWARLGQRYFHPFGPHGVQFDLSPQHQYWLRSRGREGMPGIDEHSMAWVMASRGRFDRPSSDPRSVLSTFDYAYHFDATLYARYLREVSEARGVRRIEGQVVGVALRPTDGFVASVRLADGRDIAGELFIDCSGFRGLLIEQTLHTGYEDWSHWLPCDRAMAVPCSHPESPEGGELTPYTRSTARAAGWQWRIPLQHRIGNGHVYSSQFLDDDEAAAVLLDNLDGAALAAPRALRFTTGRRKQFWNRNVVALGLASGFMEPLESTSLHLVQSGISRLLALFPDRDFDPLTAAEYNRIGVQEFERIRDFLILHYKLTERDDAPLWRYCAAMPIPDTLQYKIEHFRRYGRLVSEGMELFGNASWLSVHIGQLNWPQRHDPLVDLRDVDGDAVLARLRQAMVSAAHGLPGHADFIRRHCAARAACPA</sequence>
<dbReference type="GO" id="GO:0000166">
    <property type="term" value="F:nucleotide binding"/>
    <property type="evidence" value="ECO:0007669"/>
    <property type="project" value="UniProtKB-KW"/>
</dbReference>
<keyword evidence="4" id="KW-1185">Reference proteome</keyword>
<feature type="binding site" evidence="2">
    <location>
        <position position="188"/>
    </location>
    <ligand>
        <name>FAD</name>
        <dbReference type="ChEBI" id="CHEBI:57692"/>
    </ligand>
</feature>
<dbReference type="InterPro" id="IPR006905">
    <property type="entry name" value="Flavin_halogenase"/>
</dbReference>
<evidence type="ECO:0000256" key="2">
    <source>
        <dbReference type="PIRSR" id="PIRSR011396-2"/>
    </source>
</evidence>
<reference evidence="3 4" key="1">
    <citation type="submission" date="2008-03" db="EMBL/GenBank/DDBJ databases">
        <title>Complete sequence of Leptothrix cholodnii SP-6.</title>
        <authorList>
            <consortium name="US DOE Joint Genome Institute"/>
            <person name="Copeland A."/>
            <person name="Lucas S."/>
            <person name="Lapidus A."/>
            <person name="Glavina del Rio T."/>
            <person name="Dalin E."/>
            <person name="Tice H."/>
            <person name="Bruce D."/>
            <person name="Goodwin L."/>
            <person name="Pitluck S."/>
            <person name="Chertkov O."/>
            <person name="Brettin T."/>
            <person name="Detter J.C."/>
            <person name="Han C."/>
            <person name="Kuske C.R."/>
            <person name="Schmutz J."/>
            <person name="Larimer F."/>
            <person name="Land M."/>
            <person name="Hauser L."/>
            <person name="Kyrpides N."/>
            <person name="Lykidis A."/>
            <person name="Emerson D."/>
            <person name="Richardson P."/>
        </authorList>
    </citation>
    <scope>NUCLEOTIDE SEQUENCE [LARGE SCALE GENOMIC DNA]</scope>
    <source>
        <strain evidence="4">ATCC 51168 / LMG 8142 / SP-6</strain>
    </source>
</reference>
<feature type="binding site" evidence="2">
    <location>
        <begin position="16"/>
        <end position="19"/>
    </location>
    <ligand>
        <name>FAD</name>
        <dbReference type="ChEBI" id="CHEBI:57692"/>
    </ligand>
</feature>
<dbReference type="HOGENOM" id="CLU_022247_1_0_4"/>
<feature type="binding site" evidence="2">
    <location>
        <position position="341"/>
    </location>
    <ligand>
        <name>FAD</name>
        <dbReference type="ChEBI" id="CHEBI:57692"/>
    </ligand>
</feature>
<dbReference type="Gene3D" id="3.50.50.60">
    <property type="entry name" value="FAD/NAD(P)-binding domain"/>
    <property type="match status" value="1"/>
</dbReference>
<dbReference type="InterPro" id="IPR050816">
    <property type="entry name" value="Flavin-dep_Halogenase_NPB"/>
</dbReference>
<proteinExistence type="predicted"/>
<dbReference type="PANTHER" id="PTHR43747:SF4">
    <property type="entry name" value="FLAVIN-DEPENDENT TRYPTOPHAN HALOGENASE"/>
    <property type="match status" value="1"/>
</dbReference>
<dbReference type="GO" id="GO:0004497">
    <property type="term" value="F:monooxygenase activity"/>
    <property type="evidence" value="ECO:0007669"/>
    <property type="project" value="InterPro"/>
</dbReference>
<gene>
    <name evidence="3" type="ordered locus">Lcho_3228</name>
</gene>
<name>B1Y1M4_LEPCP</name>
<dbReference type="KEGG" id="lch:Lcho_3228"/>
<keyword evidence="2" id="KW-0547">Nucleotide-binding</keyword>
<dbReference type="PANTHER" id="PTHR43747">
    <property type="entry name" value="FAD-BINDING PROTEIN"/>
    <property type="match status" value="1"/>
</dbReference>
<organism evidence="3 4">
    <name type="scientific">Leptothrix cholodnii (strain ATCC 51168 / LMG 8142 / SP-6)</name>
    <name type="common">Leptothrix discophora (strain SP-6)</name>
    <dbReference type="NCBI Taxonomy" id="395495"/>
    <lineage>
        <taxon>Bacteria</taxon>
        <taxon>Pseudomonadati</taxon>
        <taxon>Pseudomonadota</taxon>
        <taxon>Betaproteobacteria</taxon>
        <taxon>Burkholderiales</taxon>
        <taxon>Sphaerotilaceae</taxon>
        <taxon>Leptothrix</taxon>
    </lineage>
</organism>
<dbReference type="eggNOG" id="COG0665">
    <property type="taxonomic scope" value="Bacteria"/>
</dbReference>
<dbReference type="InterPro" id="IPR036188">
    <property type="entry name" value="FAD/NAD-bd_sf"/>
</dbReference>
<feature type="binding site" evidence="2">
    <location>
        <position position="81"/>
    </location>
    <ligand>
        <name>7-chloro-L-tryptophan</name>
        <dbReference type="ChEBI" id="CHEBI:58713"/>
    </ligand>
</feature>
<dbReference type="InterPro" id="IPR033856">
    <property type="entry name" value="Trp_halogen"/>
</dbReference>
<dbReference type="OrthoDB" id="462203at2"/>
<keyword evidence="2" id="KW-0285">Flavoprotein</keyword>
<dbReference type="Pfam" id="PF04820">
    <property type="entry name" value="Trp_halogenase"/>
    <property type="match status" value="1"/>
</dbReference>
<evidence type="ECO:0000256" key="1">
    <source>
        <dbReference type="PIRSR" id="PIRSR011396-1"/>
    </source>
</evidence>
<protein>
    <submittedName>
        <fullName evidence="3">Tryptophan halogenase</fullName>
    </submittedName>
</protein>
<dbReference type="AlphaFoldDB" id="B1Y1M4"/>
<dbReference type="RefSeq" id="WP_012348233.1">
    <property type="nucleotide sequence ID" value="NC_010524.1"/>
</dbReference>
<dbReference type="EMBL" id="CP001013">
    <property type="protein sequence ID" value="ACB35486.1"/>
    <property type="molecule type" value="Genomic_DNA"/>
</dbReference>
<feature type="binding site" evidence="2">
    <location>
        <position position="350"/>
    </location>
    <ligand>
        <name>FAD</name>
        <dbReference type="ChEBI" id="CHEBI:57692"/>
    </ligand>
</feature>
<keyword evidence="2" id="KW-0274">FAD</keyword>
<feature type="active site" evidence="1">
    <location>
        <position position="81"/>
    </location>
</feature>
<dbReference type="Proteomes" id="UP000001693">
    <property type="component" value="Chromosome"/>
</dbReference>
<dbReference type="PIRSF" id="PIRSF011396">
    <property type="entry name" value="Trp_halogenase"/>
    <property type="match status" value="1"/>
</dbReference>
<evidence type="ECO:0000313" key="4">
    <source>
        <dbReference type="Proteomes" id="UP000001693"/>
    </source>
</evidence>
<accession>B1Y1M4</accession>
<evidence type="ECO:0000313" key="3">
    <source>
        <dbReference type="EMBL" id="ACB35486.1"/>
    </source>
</evidence>